<dbReference type="RefSeq" id="WP_309802804.1">
    <property type="nucleotide sequence ID" value="NZ_JAVDQC010000006.1"/>
</dbReference>
<comment type="caution">
    <text evidence="2">The sequence shown here is derived from an EMBL/GenBank/DDBJ whole genome shotgun (WGS) entry which is preliminary data.</text>
</comment>
<gene>
    <name evidence="2" type="ORF">GCM10008171_01930</name>
</gene>
<name>A0A9W6JCA9_9HYPH</name>
<dbReference type="AlphaFoldDB" id="A0A9W6JCA9"/>
<reference evidence="2" key="2">
    <citation type="submission" date="2023-01" db="EMBL/GenBank/DDBJ databases">
        <authorList>
            <person name="Sun Q."/>
            <person name="Evtushenko L."/>
        </authorList>
    </citation>
    <scope>NUCLEOTIDE SEQUENCE</scope>
    <source>
        <strain evidence="2">VKM B-2555</strain>
    </source>
</reference>
<evidence type="ECO:0000256" key="1">
    <source>
        <dbReference type="SAM" id="Phobius"/>
    </source>
</evidence>
<keyword evidence="1" id="KW-0812">Transmembrane</keyword>
<feature type="transmembrane region" description="Helical" evidence="1">
    <location>
        <begin position="38"/>
        <end position="59"/>
    </location>
</feature>
<feature type="transmembrane region" description="Helical" evidence="1">
    <location>
        <begin position="71"/>
        <end position="90"/>
    </location>
</feature>
<evidence type="ECO:0000313" key="2">
    <source>
        <dbReference type="EMBL" id="GLK74940.1"/>
    </source>
</evidence>
<organism evidence="2 3">
    <name type="scientific">Methylopila jiangsuensis</name>
    <dbReference type="NCBI Taxonomy" id="586230"/>
    <lineage>
        <taxon>Bacteria</taxon>
        <taxon>Pseudomonadati</taxon>
        <taxon>Pseudomonadota</taxon>
        <taxon>Alphaproteobacteria</taxon>
        <taxon>Hyphomicrobiales</taxon>
        <taxon>Methylopilaceae</taxon>
        <taxon>Methylopila</taxon>
    </lineage>
</organism>
<dbReference type="EMBL" id="BSFK01000003">
    <property type="protein sequence ID" value="GLK74940.1"/>
    <property type="molecule type" value="Genomic_DNA"/>
</dbReference>
<keyword evidence="3" id="KW-1185">Reference proteome</keyword>
<keyword evidence="1" id="KW-0472">Membrane</keyword>
<accession>A0A9W6JCA9</accession>
<proteinExistence type="predicted"/>
<keyword evidence="1" id="KW-1133">Transmembrane helix</keyword>
<reference evidence="2" key="1">
    <citation type="journal article" date="2014" name="Int. J. Syst. Evol. Microbiol.">
        <title>Complete genome sequence of Corynebacterium casei LMG S-19264T (=DSM 44701T), isolated from a smear-ripened cheese.</title>
        <authorList>
            <consortium name="US DOE Joint Genome Institute (JGI-PGF)"/>
            <person name="Walter F."/>
            <person name="Albersmeier A."/>
            <person name="Kalinowski J."/>
            <person name="Ruckert C."/>
        </authorList>
    </citation>
    <scope>NUCLEOTIDE SEQUENCE</scope>
    <source>
        <strain evidence="2">VKM B-2555</strain>
    </source>
</reference>
<protein>
    <submittedName>
        <fullName evidence="2">Uncharacterized protein</fullName>
    </submittedName>
</protein>
<sequence>MSRIPGQALWSVMAAFALAATAIDLGRWGAERNAAGQDLLAAAPVAMLAAALLVAYAVACVGGSSRNACRIAWLGSAVVLVGYVLLARSAS</sequence>
<evidence type="ECO:0000313" key="3">
    <source>
        <dbReference type="Proteomes" id="UP001143364"/>
    </source>
</evidence>
<dbReference type="Proteomes" id="UP001143364">
    <property type="component" value="Unassembled WGS sequence"/>
</dbReference>